<dbReference type="SUPFAM" id="SSF51126">
    <property type="entry name" value="Pectin lyase-like"/>
    <property type="match status" value="1"/>
</dbReference>
<feature type="chain" id="PRO_5040391794" evidence="1">
    <location>
        <begin position="19"/>
        <end position="410"/>
    </location>
</feature>
<sequence length="410" mass="43404">MKFTLAIANVILASLAAATPLSSPNQAGGLEDRGSYGCSYDDRRCCKYQDGDYKPNGYEYPSSGDYKYPRTIYVKYPKKIQDAIDKAHPGDKIVVGAGTYAEQLTIKKDGIQLIGKGAILVPPAKPVTNDCSGLSGPGTQTGICVVGYKVQLSTFIVEHVKVKSVKKLVSDVVVSGFHVQKFSGVNIAVVGGKNALISKNRLSGAGSYGGLTLGSVNTHFDANKVDRAEFGAIGICMDNKSGVLISNNKVANHLFGICVQTNHADVQYNRVWDACFGIYVDPGTDGAKIRHNKVGKPSPICEAIGFDAGIILDGATNTKVLDNTIIDQRIGGNGTGIAVVDNPCKPTAQNPQLGLACITLGHAAVASGNVILRNTLRNNEYDFFVDSKGKNVIACNPCKKSIPESICKAD</sequence>
<gene>
    <name evidence="3" type="ORF">EDB81DRAFT_891411</name>
</gene>
<dbReference type="Proteomes" id="UP000738349">
    <property type="component" value="Unassembled WGS sequence"/>
</dbReference>
<keyword evidence="1" id="KW-0732">Signal</keyword>
<reference evidence="3" key="1">
    <citation type="journal article" date="2021" name="Nat. Commun.">
        <title>Genetic determinants of endophytism in the Arabidopsis root mycobiome.</title>
        <authorList>
            <person name="Mesny F."/>
            <person name="Miyauchi S."/>
            <person name="Thiergart T."/>
            <person name="Pickel B."/>
            <person name="Atanasova L."/>
            <person name="Karlsson M."/>
            <person name="Huettel B."/>
            <person name="Barry K.W."/>
            <person name="Haridas S."/>
            <person name="Chen C."/>
            <person name="Bauer D."/>
            <person name="Andreopoulos W."/>
            <person name="Pangilinan J."/>
            <person name="LaButti K."/>
            <person name="Riley R."/>
            <person name="Lipzen A."/>
            <person name="Clum A."/>
            <person name="Drula E."/>
            <person name="Henrissat B."/>
            <person name="Kohler A."/>
            <person name="Grigoriev I.V."/>
            <person name="Martin F.M."/>
            <person name="Hacquard S."/>
        </authorList>
    </citation>
    <scope>NUCLEOTIDE SEQUENCE</scope>
    <source>
        <strain evidence="3">MPI-CAGE-AT-0147</strain>
    </source>
</reference>
<organism evidence="3 4">
    <name type="scientific">Dactylonectria macrodidyma</name>
    <dbReference type="NCBI Taxonomy" id="307937"/>
    <lineage>
        <taxon>Eukaryota</taxon>
        <taxon>Fungi</taxon>
        <taxon>Dikarya</taxon>
        <taxon>Ascomycota</taxon>
        <taxon>Pezizomycotina</taxon>
        <taxon>Sordariomycetes</taxon>
        <taxon>Hypocreomycetidae</taxon>
        <taxon>Hypocreales</taxon>
        <taxon>Nectriaceae</taxon>
        <taxon>Dactylonectria</taxon>
    </lineage>
</organism>
<dbReference type="InterPro" id="IPR039448">
    <property type="entry name" value="Beta_helix"/>
</dbReference>
<dbReference type="InterPro" id="IPR006626">
    <property type="entry name" value="PbH1"/>
</dbReference>
<comment type="caution">
    <text evidence="3">The sequence shown here is derived from an EMBL/GenBank/DDBJ whole genome shotgun (WGS) entry which is preliminary data.</text>
</comment>
<feature type="domain" description="Right handed beta helix" evidence="2">
    <location>
        <begin position="170"/>
        <end position="325"/>
    </location>
</feature>
<dbReference type="AlphaFoldDB" id="A0A9P9DJZ4"/>
<evidence type="ECO:0000256" key="1">
    <source>
        <dbReference type="SAM" id="SignalP"/>
    </source>
</evidence>
<evidence type="ECO:0000259" key="2">
    <source>
        <dbReference type="Pfam" id="PF13229"/>
    </source>
</evidence>
<accession>A0A9P9DJZ4</accession>
<dbReference type="Gene3D" id="2.160.20.10">
    <property type="entry name" value="Single-stranded right-handed beta-helix, Pectin lyase-like"/>
    <property type="match status" value="2"/>
</dbReference>
<dbReference type="InterPro" id="IPR012334">
    <property type="entry name" value="Pectin_lyas_fold"/>
</dbReference>
<evidence type="ECO:0000313" key="3">
    <source>
        <dbReference type="EMBL" id="KAH7120591.1"/>
    </source>
</evidence>
<protein>
    <submittedName>
        <fullName evidence="3">Pectin lyase fold/virulence factor</fullName>
    </submittedName>
</protein>
<dbReference type="OrthoDB" id="3488255at2759"/>
<keyword evidence="3" id="KW-0456">Lyase</keyword>
<dbReference type="EMBL" id="JAGMUV010000025">
    <property type="protein sequence ID" value="KAH7120591.1"/>
    <property type="molecule type" value="Genomic_DNA"/>
</dbReference>
<evidence type="ECO:0000313" key="4">
    <source>
        <dbReference type="Proteomes" id="UP000738349"/>
    </source>
</evidence>
<dbReference type="GO" id="GO:0016829">
    <property type="term" value="F:lyase activity"/>
    <property type="evidence" value="ECO:0007669"/>
    <property type="project" value="UniProtKB-KW"/>
</dbReference>
<name>A0A9P9DJZ4_9HYPO</name>
<dbReference type="SMART" id="SM00710">
    <property type="entry name" value="PbH1"/>
    <property type="match status" value="5"/>
</dbReference>
<dbReference type="InterPro" id="IPR011050">
    <property type="entry name" value="Pectin_lyase_fold/virulence"/>
</dbReference>
<keyword evidence="4" id="KW-1185">Reference proteome</keyword>
<proteinExistence type="predicted"/>
<feature type="signal peptide" evidence="1">
    <location>
        <begin position="1"/>
        <end position="18"/>
    </location>
</feature>
<dbReference type="Pfam" id="PF13229">
    <property type="entry name" value="Beta_helix"/>
    <property type="match status" value="1"/>
</dbReference>